<comment type="caution">
    <text evidence="2">The sequence shown here is derived from an EMBL/GenBank/DDBJ whole genome shotgun (WGS) entry which is preliminary data.</text>
</comment>
<keyword evidence="3" id="KW-1185">Reference proteome</keyword>
<gene>
    <name evidence="2" type="ORF">XENORESO_001374</name>
</gene>
<evidence type="ECO:0000313" key="2">
    <source>
        <dbReference type="EMBL" id="MEQ2260781.1"/>
    </source>
</evidence>
<evidence type="ECO:0000313" key="3">
    <source>
        <dbReference type="Proteomes" id="UP001444071"/>
    </source>
</evidence>
<name>A0ABV0VWJ4_9TELE</name>
<keyword evidence="1" id="KW-0472">Membrane</keyword>
<organism evidence="2 3">
    <name type="scientific">Xenotaenia resolanae</name>
    <dbReference type="NCBI Taxonomy" id="208358"/>
    <lineage>
        <taxon>Eukaryota</taxon>
        <taxon>Metazoa</taxon>
        <taxon>Chordata</taxon>
        <taxon>Craniata</taxon>
        <taxon>Vertebrata</taxon>
        <taxon>Euteleostomi</taxon>
        <taxon>Actinopterygii</taxon>
        <taxon>Neopterygii</taxon>
        <taxon>Teleostei</taxon>
        <taxon>Neoteleostei</taxon>
        <taxon>Acanthomorphata</taxon>
        <taxon>Ovalentaria</taxon>
        <taxon>Atherinomorphae</taxon>
        <taxon>Cyprinodontiformes</taxon>
        <taxon>Goodeidae</taxon>
        <taxon>Xenotaenia</taxon>
    </lineage>
</organism>
<evidence type="ECO:0000256" key="1">
    <source>
        <dbReference type="SAM" id="Phobius"/>
    </source>
</evidence>
<dbReference type="Proteomes" id="UP001444071">
    <property type="component" value="Unassembled WGS sequence"/>
</dbReference>
<evidence type="ECO:0008006" key="4">
    <source>
        <dbReference type="Google" id="ProtNLM"/>
    </source>
</evidence>
<reference evidence="2 3" key="1">
    <citation type="submission" date="2021-06" db="EMBL/GenBank/DDBJ databases">
        <authorList>
            <person name="Palmer J.M."/>
        </authorList>
    </citation>
    <scope>NUCLEOTIDE SEQUENCE [LARGE SCALE GENOMIC DNA]</scope>
    <source>
        <strain evidence="2 3">XR_2019</strain>
        <tissue evidence="2">Muscle</tissue>
    </source>
</reference>
<sequence>MVSAQLHLRAGGACIFISFSVSLPVGALVVLCVQVCPSSLTVNRELLGGAWAPLFCRPLLGCGVPLGLRSLDLDLLQCSRVQLQQWQSGYPRAHCSSLAEWG</sequence>
<keyword evidence="1" id="KW-0812">Transmembrane</keyword>
<accession>A0ABV0VWJ4</accession>
<keyword evidence="1" id="KW-1133">Transmembrane helix</keyword>
<dbReference type="EMBL" id="JAHRIM010011245">
    <property type="protein sequence ID" value="MEQ2260781.1"/>
    <property type="molecule type" value="Genomic_DNA"/>
</dbReference>
<protein>
    <recommendedName>
        <fullName evidence="4">Secreted protein</fullName>
    </recommendedName>
</protein>
<proteinExistence type="predicted"/>
<feature type="transmembrane region" description="Helical" evidence="1">
    <location>
        <begin position="12"/>
        <end position="31"/>
    </location>
</feature>